<accession>A0ABV2END3</accession>
<dbReference type="EMBL" id="JBEPLU010000004">
    <property type="protein sequence ID" value="MET3528545.1"/>
    <property type="molecule type" value="Genomic_DNA"/>
</dbReference>
<organism evidence="3 4">
    <name type="scientific">Phenylobacterium koreense</name>
    <dbReference type="NCBI Taxonomy" id="266125"/>
    <lineage>
        <taxon>Bacteria</taxon>
        <taxon>Pseudomonadati</taxon>
        <taxon>Pseudomonadota</taxon>
        <taxon>Alphaproteobacteria</taxon>
        <taxon>Caulobacterales</taxon>
        <taxon>Caulobacteraceae</taxon>
        <taxon>Phenylobacterium</taxon>
    </lineage>
</organism>
<dbReference type="RefSeq" id="WP_354298424.1">
    <property type="nucleotide sequence ID" value="NZ_JBEPLU010000004.1"/>
</dbReference>
<name>A0ABV2END3_9CAUL</name>
<dbReference type="Proteomes" id="UP001549110">
    <property type="component" value="Unassembled WGS sequence"/>
</dbReference>
<sequence>MPHPRKIDTALIGIVITIVLQLAGGLWWAATMSGRVDKLEADVAPARQVAETVARLDERFKAMEASTQRIERKMDAAETRR</sequence>
<proteinExistence type="predicted"/>
<feature type="coiled-coil region" evidence="1">
    <location>
        <begin position="53"/>
        <end position="80"/>
    </location>
</feature>
<evidence type="ECO:0000313" key="4">
    <source>
        <dbReference type="Proteomes" id="UP001549110"/>
    </source>
</evidence>
<keyword evidence="2" id="KW-1133">Transmembrane helix</keyword>
<evidence type="ECO:0000256" key="2">
    <source>
        <dbReference type="SAM" id="Phobius"/>
    </source>
</evidence>
<protein>
    <submittedName>
        <fullName evidence="3">Uncharacterized protein</fullName>
    </submittedName>
</protein>
<keyword evidence="1" id="KW-0175">Coiled coil</keyword>
<keyword evidence="4" id="KW-1185">Reference proteome</keyword>
<keyword evidence="2" id="KW-0812">Transmembrane</keyword>
<evidence type="ECO:0000313" key="3">
    <source>
        <dbReference type="EMBL" id="MET3528545.1"/>
    </source>
</evidence>
<reference evidence="3 4" key="1">
    <citation type="submission" date="2024-06" db="EMBL/GenBank/DDBJ databases">
        <title>Genomic Encyclopedia of Type Strains, Phase IV (KMG-IV): sequencing the most valuable type-strain genomes for metagenomic binning, comparative biology and taxonomic classification.</title>
        <authorList>
            <person name="Goeker M."/>
        </authorList>
    </citation>
    <scope>NUCLEOTIDE SEQUENCE [LARGE SCALE GENOMIC DNA]</scope>
    <source>
        <strain evidence="3 4">DSM 17809</strain>
    </source>
</reference>
<keyword evidence="2" id="KW-0472">Membrane</keyword>
<evidence type="ECO:0000256" key="1">
    <source>
        <dbReference type="SAM" id="Coils"/>
    </source>
</evidence>
<gene>
    <name evidence="3" type="ORF">ABID41_003687</name>
</gene>
<comment type="caution">
    <text evidence="3">The sequence shown here is derived from an EMBL/GenBank/DDBJ whole genome shotgun (WGS) entry which is preliminary data.</text>
</comment>
<feature type="transmembrane region" description="Helical" evidence="2">
    <location>
        <begin position="7"/>
        <end position="30"/>
    </location>
</feature>